<evidence type="ECO:0000313" key="3">
    <source>
        <dbReference type="Proteomes" id="UP000287651"/>
    </source>
</evidence>
<name>A0A426XU54_ENSVE</name>
<comment type="caution">
    <text evidence="2">The sequence shown here is derived from an EMBL/GenBank/DDBJ whole genome shotgun (WGS) entry which is preliminary data.</text>
</comment>
<keyword evidence="1" id="KW-0812">Transmembrane</keyword>
<protein>
    <submittedName>
        <fullName evidence="2">Uncharacterized protein</fullName>
    </submittedName>
</protein>
<sequence length="156" mass="18858">MPRCRLYPEPEDSHQSREWKIFLQFLWKNEKVSFLSFGIKTMLFCKFTHVTCYDWQESTHAVVLYQTRISHPTCYEQEIATSGFPYRPIRAVPLDYSLQAYLEVIFLNPRMKIYVQGSLVIVCITWFLLFYAYLFMSYRPFMFYSARLKADHWRNA</sequence>
<dbReference type="EMBL" id="AMZH03017445">
    <property type="protein sequence ID" value="RRT42999.1"/>
    <property type="molecule type" value="Genomic_DNA"/>
</dbReference>
<proteinExistence type="predicted"/>
<dbReference type="Proteomes" id="UP000287651">
    <property type="component" value="Unassembled WGS sequence"/>
</dbReference>
<feature type="transmembrane region" description="Helical" evidence="1">
    <location>
        <begin position="113"/>
        <end position="134"/>
    </location>
</feature>
<organism evidence="2 3">
    <name type="scientific">Ensete ventricosum</name>
    <name type="common">Abyssinian banana</name>
    <name type="synonym">Musa ensete</name>
    <dbReference type="NCBI Taxonomy" id="4639"/>
    <lineage>
        <taxon>Eukaryota</taxon>
        <taxon>Viridiplantae</taxon>
        <taxon>Streptophyta</taxon>
        <taxon>Embryophyta</taxon>
        <taxon>Tracheophyta</taxon>
        <taxon>Spermatophyta</taxon>
        <taxon>Magnoliopsida</taxon>
        <taxon>Liliopsida</taxon>
        <taxon>Zingiberales</taxon>
        <taxon>Musaceae</taxon>
        <taxon>Ensete</taxon>
    </lineage>
</organism>
<dbReference type="AlphaFoldDB" id="A0A426XU54"/>
<keyword evidence="1" id="KW-0472">Membrane</keyword>
<accession>A0A426XU54</accession>
<keyword evidence="1" id="KW-1133">Transmembrane helix</keyword>
<reference evidence="2 3" key="1">
    <citation type="journal article" date="2014" name="Agronomy (Basel)">
        <title>A Draft Genome Sequence for Ensete ventricosum, the Drought-Tolerant Tree Against Hunger.</title>
        <authorList>
            <person name="Harrison J."/>
            <person name="Moore K.A."/>
            <person name="Paszkiewicz K."/>
            <person name="Jones T."/>
            <person name="Grant M."/>
            <person name="Ambacheew D."/>
            <person name="Muzemil S."/>
            <person name="Studholme D.J."/>
        </authorList>
    </citation>
    <scope>NUCLEOTIDE SEQUENCE [LARGE SCALE GENOMIC DNA]</scope>
</reference>
<evidence type="ECO:0000313" key="2">
    <source>
        <dbReference type="EMBL" id="RRT42999.1"/>
    </source>
</evidence>
<evidence type="ECO:0000256" key="1">
    <source>
        <dbReference type="SAM" id="Phobius"/>
    </source>
</evidence>
<gene>
    <name evidence="2" type="ORF">B296_00035730</name>
</gene>